<accession>A0A382M5C7</accession>
<proteinExistence type="predicted"/>
<organism evidence="1">
    <name type="scientific">marine metagenome</name>
    <dbReference type="NCBI Taxonomy" id="408172"/>
    <lineage>
        <taxon>unclassified sequences</taxon>
        <taxon>metagenomes</taxon>
        <taxon>ecological metagenomes</taxon>
    </lineage>
</organism>
<protein>
    <submittedName>
        <fullName evidence="1">Uncharacterized protein</fullName>
    </submittedName>
</protein>
<feature type="non-terminal residue" evidence="1">
    <location>
        <position position="31"/>
    </location>
</feature>
<gene>
    <name evidence="1" type="ORF">METZ01_LOCUS295265</name>
</gene>
<sequence>MLVILAACSDENSLKAVSLSLEEKPLTQTQT</sequence>
<evidence type="ECO:0000313" key="1">
    <source>
        <dbReference type="EMBL" id="SVC42411.1"/>
    </source>
</evidence>
<reference evidence="1" key="1">
    <citation type="submission" date="2018-05" db="EMBL/GenBank/DDBJ databases">
        <authorList>
            <person name="Lanie J.A."/>
            <person name="Ng W.-L."/>
            <person name="Kazmierczak K.M."/>
            <person name="Andrzejewski T.M."/>
            <person name="Davidsen T.M."/>
            <person name="Wayne K.J."/>
            <person name="Tettelin H."/>
            <person name="Glass J.I."/>
            <person name="Rusch D."/>
            <person name="Podicherti R."/>
            <person name="Tsui H.-C.T."/>
            <person name="Winkler M.E."/>
        </authorList>
    </citation>
    <scope>NUCLEOTIDE SEQUENCE</scope>
</reference>
<name>A0A382M5C7_9ZZZZ</name>
<dbReference type="EMBL" id="UINC01090452">
    <property type="protein sequence ID" value="SVC42411.1"/>
    <property type="molecule type" value="Genomic_DNA"/>
</dbReference>
<dbReference type="AlphaFoldDB" id="A0A382M5C7"/>